<evidence type="ECO:0000313" key="2">
    <source>
        <dbReference type="EMBL" id="MER6978375.1"/>
    </source>
</evidence>
<comment type="caution">
    <text evidence="2">The sequence shown here is derived from an EMBL/GenBank/DDBJ whole genome shotgun (WGS) entry which is preliminary data.</text>
</comment>
<evidence type="ECO:0000313" key="3">
    <source>
        <dbReference type="Proteomes" id="UP001458415"/>
    </source>
</evidence>
<dbReference type="PANTHER" id="PTHR43802:SF1">
    <property type="entry name" value="IP11341P-RELATED"/>
    <property type="match status" value="1"/>
</dbReference>
<dbReference type="InterPro" id="IPR029045">
    <property type="entry name" value="ClpP/crotonase-like_dom_sf"/>
</dbReference>
<dbReference type="CDD" id="cd06558">
    <property type="entry name" value="crotonase-like"/>
    <property type="match status" value="1"/>
</dbReference>
<dbReference type="SUPFAM" id="SSF52096">
    <property type="entry name" value="ClpP/crotonase"/>
    <property type="match status" value="1"/>
</dbReference>
<dbReference type="Pfam" id="PF00378">
    <property type="entry name" value="ECH_1"/>
    <property type="match status" value="1"/>
</dbReference>
<organism evidence="2 3">
    <name type="scientific">Streptomyces carpinensis</name>
    <dbReference type="NCBI Taxonomy" id="66369"/>
    <lineage>
        <taxon>Bacteria</taxon>
        <taxon>Bacillati</taxon>
        <taxon>Actinomycetota</taxon>
        <taxon>Actinomycetes</taxon>
        <taxon>Kitasatosporales</taxon>
        <taxon>Streptomycetaceae</taxon>
        <taxon>Streptomyces</taxon>
    </lineage>
</organism>
<dbReference type="RefSeq" id="WP_086725116.1">
    <property type="nucleotide sequence ID" value="NZ_MUBM01000081.1"/>
</dbReference>
<dbReference type="InterPro" id="IPR001753">
    <property type="entry name" value="Enoyl-CoA_hydra/iso"/>
</dbReference>
<dbReference type="PANTHER" id="PTHR43802">
    <property type="entry name" value="ENOYL-COA HYDRATASE"/>
    <property type="match status" value="1"/>
</dbReference>
<comment type="similarity">
    <text evidence="1">Belongs to the enoyl-CoA hydratase/isomerase family.</text>
</comment>
<dbReference type="Proteomes" id="UP001458415">
    <property type="component" value="Unassembled WGS sequence"/>
</dbReference>
<evidence type="ECO:0000256" key="1">
    <source>
        <dbReference type="ARBA" id="ARBA00005254"/>
    </source>
</evidence>
<sequence length="275" mass="28869">MTTVQSTAAETTATDEETVLVHHERGVAVITLNRPQVLNAVTRSMAVAYAAALREADADPDVRAIVVTGAGRGFCAGADLGVLRQGADAIRDFIPATEDLPDLALRLRKPVIAAINGPVAGIGFAYMLGSDIRYASRTASISTSFARLGLVAEYGTSWLLPRVIGTQHALDLLLSGRTIDAGEAARIGLVHQVTEPEELLARAVDHAADLAAHCSPASLAAIKSQVWGDLERPRAEALDHTLALMNASFGGDDLAEALAARAEKRTPGFAPLPPR</sequence>
<name>A0ABV1W2H2_9ACTN</name>
<accession>A0ABV1W2H2</accession>
<keyword evidence="3" id="KW-1185">Reference proteome</keyword>
<reference evidence="2 3" key="1">
    <citation type="submission" date="2024-06" db="EMBL/GenBank/DDBJ databases">
        <title>The Natural Products Discovery Center: Release of the First 8490 Sequenced Strains for Exploring Actinobacteria Biosynthetic Diversity.</title>
        <authorList>
            <person name="Kalkreuter E."/>
            <person name="Kautsar S.A."/>
            <person name="Yang D."/>
            <person name="Bader C.D."/>
            <person name="Teijaro C.N."/>
            <person name="Fluegel L."/>
            <person name="Davis C.M."/>
            <person name="Simpson J.R."/>
            <person name="Lauterbach L."/>
            <person name="Steele A.D."/>
            <person name="Gui C."/>
            <person name="Meng S."/>
            <person name="Li G."/>
            <person name="Viehrig K."/>
            <person name="Ye F."/>
            <person name="Su P."/>
            <person name="Kiefer A.F."/>
            <person name="Nichols A."/>
            <person name="Cepeda A.J."/>
            <person name="Yan W."/>
            <person name="Fan B."/>
            <person name="Jiang Y."/>
            <person name="Adhikari A."/>
            <person name="Zheng C.-J."/>
            <person name="Schuster L."/>
            <person name="Cowan T.M."/>
            <person name="Smanski M.J."/>
            <person name="Chevrette M.G."/>
            <person name="De Carvalho L.P.S."/>
            <person name="Shen B."/>
        </authorList>
    </citation>
    <scope>NUCLEOTIDE SEQUENCE [LARGE SCALE GENOMIC DNA]</scope>
    <source>
        <strain evidence="2 3">NPDC000634</strain>
    </source>
</reference>
<gene>
    <name evidence="2" type="ORF">ABT317_15515</name>
</gene>
<dbReference type="Gene3D" id="3.90.226.10">
    <property type="entry name" value="2-enoyl-CoA Hydratase, Chain A, domain 1"/>
    <property type="match status" value="1"/>
</dbReference>
<dbReference type="EMBL" id="JBEPCU010000226">
    <property type="protein sequence ID" value="MER6978375.1"/>
    <property type="molecule type" value="Genomic_DNA"/>
</dbReference>
<protein>
    <submittedName>
        <fullName evidence="2">Enoyl-CoA hydratase-related protein</fullName>
    </submittedName>
</protein>
<proteinExistence type="inferred from homology"/>